<feature type="transmembrane region" description="Helical" evidence="1">
    <location>
        <begin position="54"/>
        <end position="75"/>
    </location>
</feature>
<reference evidence="2 3" key="1">
    <citation type="journal article" date="2015" name="Nature">
        <title>rRNA introns, odd ribosomes, and small enigmatic genomes across a large radiation of phyla.</title>
        <authorList>
            <person name="Brown C.T."/>
            <person name="Hug L.A."/>
            <person name="Thomas B.C."/>
            <person name="Sharon I."/>
            <person name="Castelle C.J."/>
            <person name="Singh A."/>
            <person name="Wilkins M.J."/>
            <person name="Williams K.H."/>
            <person name="Banfield J.F."/>
        </authorList>
    </citation>
    <scope>NUCLEOTIDE SEQUENCE [LARGE SCALE GENOMIC DNA]</scope>
</reference>
<keyword evidence="1" id="KW-0472">Membrane</keyword>
<sequence>MRRVWQDEINSHLLDCAEDQGITLPEARKRFGDVETIGHQLSVIHPWLAAYADWIIIGVVLFACLPLYIGSTILANTIPGLIAERLLVWWWGVAIALGSFVLLKWQYHIITHQSKPLIFYALGTGFIISVIMTVILDINNFETAIYNSIVVIVASVTLWLRWFSLKLRQRTTLLYGIIGLVIFFAWREQGWLELFIFPHCLYLQPDFITAAPSQCVQLSWFHPLLFIVYSLVIISFVFT</sequence>
<protein>
    <submittedName>
        <fullName evidence="2">Uncharacterized protein</fullName>
    </submittedName>
</protein>
<organism evidence="2 3">
    <name type="scientific">Candidatus Giovannonibacteria bacterium GW2011_GWA2_53_7</name>
    <dbReference type="NCBI Taxonomy" id="1618650"/>
    <lineage>
        <taxon>Bacteria</taxon>
        <taxon>Candidatus Giovannoniibacteriota</taxon>
    </lineage>
</organism>
<feature type="transmembrane region" description="Helical" evidence="1">
    <location>
        <begin position="144"/>
        <end position="163"/>
    </location>
</feature>
<proteinExistence type="predicted"/>
<evidence type="ECO:0000313" key="2">
    <source>
        <dbReference type="EMBL" id="KKW34896.1"/>
    </source>
</evidence>
<keyword evidence="1" id="KW-1133">Transmembrane helix</keyword>
<dbReference type="EMBL" id="LCRM01000059">
    <property type="protein sequence ID" value="KKW34896.1"/>
    <property type="molecule type" value="Genomic_DNA"/>
</dbReference>
<dbReference type="Proteomes" id="UP000034290">
    <property type="component" value="Unassembled WGS sequence"/>
</dbReference>
<feature type="transmembrane region" description="Helical" evidence="1">
    <location>
        <begin position="170"/>
        <end position="186"/>
    </location>
</feature>
<feature type="transmembrane region" description="Helical" evidence="1">
    <location>
        <begin position="220"/>
        <end position="238"/>
    </location>
</feature>
<accession>A0A0G1XV88</accession>
<gene>
    <name evidence="2" type="ORF">UY81_C0059G0001</name>
</gene>
<keyword evidence="1" id="KW-0812">Transmembrane</keyword>
<dbReference type="AlphaFoldDB" id="A0A0G1XV88"/>
<evidence type="ECO:0000313" key="3">
    <source>
        <dbReference type="Proteomes" id="UP000034290"/>
    </source>
</evidence>
<evidence type="ECO:0000256" key="1">
    <source>
        <dbReference type="SAM" id="Phobius"/>
    </source>
</evidence>
<feature type="transmembrane region" description="Helical" evidence="1">
    <location>
        <begin position="87"/>
        <end position="105"/>
    </location>
</feature>
<comment type="caution">
    <text evidence="2">The sequence shown here is derived from an EMBL/GenBank/DDBJ whole genome shotgun (WGS) entry which is preliminary data.</text>
</comment>
<feature type="non-terminal residue" evidence="2">
    <location>
        <position position="239"/>
    </location>
</feature>
<name>A0A0G1XV88_9BACT</name>
<feature type="transmembrane region" description="Helical" evidence="1">
    <location>
        <begin position="117"/>
        <end position="138"/>
    </location>
</feature>